<dbReference type="InterPro" id="IPR001254">
    <property type="entry name" value="Trypsin_dom"/>
</dbReference>
<dbReference type="SUPFAM" id="SSF50494">
    <property type="entry name" value="Trypsin-like serine proteases"/>
    <property type="match status" value="1"/>
</dbReference>
<dbReference type="PROSITE" id="PS00135">
    <property type="entry name" value="TRYPSIN_SER"/>
    <property type="match status" value="1"/>
</dbReference>
<dbReference type="RefSeq" id="WP_159455274.1">
    <property type="nucleotide sequence ID" value="NZ_FWZT01000006.1"/>
</dbReference>
<keyword evidence="5" id="KW-1185">Reference proteome</keyword>
<dbReference type="InterPro" id="IPR051333">
    <property type="entry name" value="CLIP_Serine_Protease"/>
</dbReference>
<keyword evidence="2" id="KW-0378">Hydrolase</keyword>
<dbReference type="GO" id="GO:0006508">
    <property type="term" value="P:proteolysis"/>
    <property type="evidence" value="ECO:0007669"/>
    <property type="project" value="UniProtKB-KW"/>
</dbReference>
<evidence type="ECO:0000313" key="5">
    <source>
        <dbReference type="Proteomes" id="UP000192907"/>
    </source>
</evidence>
<dbReference type="PANTHER" id="PTHR24260">
    <property type="match status" value="1"/>
</dbReference>
<dbReference type="Proteomes" id="UP000192907">
    <property type="component" value="Unassembled WGS sequence"/>
</dbReference>
<dbReference type="Pfam" id="PF00089">
    <property type="entry name" value="Trypsin"/>
    <property type="match status" value="1"/>
</dbReference>
<evidence type="ECO:0000259" key="3">
    <source>
        <dbReference type="PROSITE" id="PS50240"/>
    </source>
</evidence>
<accession>A0A1Y6BR63</accession>
<dbReference type="InterPro" id="IPR001314">
    <property type="entry name" value="Peptidase_S1A"/>
</dbReference>
<dbReference type="Gene3D" id="2.40.10.10">
    <property type="entry name" value="Trypsin-like serine proteases"/>
    <property type="match status" value="2"/>
</dbReference>
<dbReference type="PROSITE" id="PS00134">
    <property type="entry name" value="TRYPSIN_HIS"/>
    <property type="match status" value="1"/>
</dbReference>
<dbReference type="AlphaFoldDB" id="A0A1Y6BR63"/>
<proteinExistence type="predicted"/>
<evidence type="ECO:0000256" key="1">
    <source>
        <dbReference type="ARBA" id="ARBA00023157"/>
    </source>
</evidence>
<reference evidence="5" key="1">
    <citation type="submission" date="2017-04" db="EMBL/GenBank/DDBJ databases">
        <authorList>
            <person name="Varghese N."/>
            <person name="Submissions S."/>
        </authorList>
    </citation>
    <scope>NUCLEOTIDE SEQUENCE [LARGE SCALE GENOMIC DNA]</scope>
    <source>
        <strain evidence="5">RKEM611</strain>
    </source>
</reference>
<dbReference type="GO" id="GO:0004252">
    <property type="term" value="F:serine-type endopeptidase activity"/>
    <property type="evidence" value="ECO:0007669"/>
    <property type="project" value="InterPro"/>
</dbReference>
<keyword evidence="2" id="KW-0720">Serine protease</keyword>
<keyword evidence="2" id="KW-0645">Protease</keyword>
<dbReference type="STRING" id="1513793.SAMN06296036_10675"/>
<evidence type="ECO:0000256" key="2">
    <source>
        <dbReference type="RuleBase" id="RU363034"/>
    </source>
</evidence>
<dbReference type="PROSITE" id="PS50240">
    <property type="entry name" value="TRYPSIN_DOM"/>
    <property type="match status" value="1"/>
</dbReference>
<dbReference type="InterPro" id="IPR018114">
    <property type="entry name" value="TRYPSIN_HIS"/>
</dbReference>
<dbReference type="InterPro" id="IPR043504">
    <property type="entry name" value="Peptidase_S1_PA_chymotrypsin"/>
</dbReference>
<dbReference type="EMBL" id="FWZT01000006">
    <property type="protein sequence ID" value="SMF16857.1"/>
    <property type="molecule type" value="Genomic_DNA"/>
</dbReference>
<dbReference type="PROSITE" id="PS51257">
    <property type="entry name" value="PROKAR_LIPOPROTEIN"/>
    <property type="match status" value="1"/>
</dbReference>
<name>A0A1Y6BR63_9BACT</name>
<evidence type="ECO:0000313" key="4">
    <source>
        <dbReference type="EMBL" id="SMF16857.1"/>
    </source>
</evidence>
<keyword evidence="1" id="KW-1015">Disulfide bond</keyword>
<dbReference type="PRINTS" id="PR00722">
    <property type="entry name" value="CHYMOTRYPSIN"/>
</dbReference>
<gene>
    <name evidence="4" type="ORF">SAMN06296036_10675</name>
</gene>
<protein>
    <submittedName>
        <fullName evidence="4">Trypsin</fullName>
    </submittedName>
</protein>
<sequence length="311" mass="34676">MKYPTFLTFWLTLSCSQLPHESELQIVSSPEHVVRTWTPVSRASLAMVERAEINAIPYCSAVLIAPEIALTAAHCVEEESYSPGTQVTLSFGKGLLDEPVFWEGRFTRHEAFNAPYVEPLDFDIAYIEIDGNHPQAEPIDIADHEDLEEALQNCSVREESQLAYRCPQKGPSNILIAGFGDTWSPEDKTIVSNSDGQLRQAFTRIDRIESMENLLQQGKIFYQSPVSADPSVEILNTACRGDSGGPMLINTLEGWKLIGITRGSNYVSSDQQCLDGAGNYTNVVFWNNFTISEDGVRFYEDGWIPDNVRGL</sequence>
<dbReference type="InterPro" id="IPR033116">
    <property type="entry name" value="TRYPSIN_SER"/>
</dbReference>
<dbReference type="SMART" id="SM00020">
    <property type="entry name" value="Tryp_SPc"/>
    <property type="match status" value="1"/>
</dbReference>
<feature type="domain" description="Peptidase S1" evidence="3">
    <location>
        <begin position="58"/>
        <end position="309"/>
    </location>
</feature>
<organism evidence="4 5">
    <name type="scientific">Pseudobacteriovorax antillogorgiicola</name>
    <dbReference type="NCBI Taxonomy" id="1513793"/>
    <lineage>
        <taxon>Bacteria</taxon>
        <taxon>Pseudomonadati</taxon>
        <taxon>Bdellovibrionota</taxon>
        <taxon>Oligoflexia</taxon>
        <taxon>Oligoflexales</taxon>
        <taxon>Pseudobacteriovoracaceae</taxon>
        <taxon>Pseudobacteriovorax</taxon>
    </lineage>
</organism>
<dbReference type="PANTHER" id="PTHR24260:SF136">
    <property type="entry name" value="GH08193P-RELATED"/>
    <property type="match status" value="1"/>
</dbReference>
<dbReference type="InterPro" id="IPR009003">
    <property type="entry name" value="Peptidase_S1_PA"/>
</dbReference>